<dbReference type="InterPro" id="IPR011075">
    <property type="entry name" value="TetR_C"/>
</dbReference>
<dbReference type="RefSeq" id="WP_142704566.1">
    <property type="nucleotide sequence ID" value="NZ_VIRS01000006.1"/>
</dbReference>
<proteinExistence type="predicted"/>
<dbReference type="PANTHER" id="PTHR30055:SF148">
    <property type="entry name" value="TETR-FAMILY TRANSCRIPTIONAL REGULATOR"/>
    <property type="match status" value="1"/>
</dbReference>
<dbReference type="Proteomes" id="UP000317982">
    <property type="component" value="Unassembled WGS sequence"/>
</dbReference>
<dbReference type="SUPFAM" id="SSF48498">
    <property type="entry name" value="Tetracyclin repressor-like, C-terminal domain"/>
    <property type="match status" value="1"/>
</dbReference>
<dbReference type="EMBL" id="VIRS01000006">
    <property type="protein sequence ID" value="TQS45117.1"/>
    <property type="molecule type" value="Genomic_DNA"/>
</dbReference>
<evidence type="ECO:0000313" key="6">
    <source>
        <dbReference type="EMBL" id="TQS45117.1"/>
    </source>
</evidence>
<feature type="domain" description="HTH tetR-type" evidence="5">
    <location>
        <begin position="6"/>
        <end position="71"/>
    </location>
</feature>
<dbReference type="Gene3D" id="1.10.357.10">
    <property type="entry name" value="Tetracycline Repressor, domain 2"/>
    <property type="match status" value="1"/>
</dbReference>
<comment type="caution">
    <text evidence="6">The sequence shown here is derived from an EMBL/GenBank/DDBJ whole genome shotgun (WGS) entry which is preliminary data.</text>
</comment>
<dbReference type="GO" id="GO:0003700">
    <property type="term" value="F:DNA-binding transcription factor activity"/>
    <property type="evidence" value="ECO:0007669"/>
    <property type="project" value="TreeGrafter"/>
</dbReference>
<keyword evidence="2 4" id="KW-0238">DNA-binding</keyword>
<dbReference type="InterPro" id="IPR036271">
    <property type="entry name" value="Tet_transcr_reg_TetR-rel_C_sf"/>
</dbReference>
<protein>
    <submittedName>
        <fullName evidence="6">TetR/AcrR family transcriptional regulator</fullName>
    </submittedName>
</protein>
<accession>A0A545AUV6</accession>
<evidence type="ECO:0000256" key="4">
    <source>
        <dbReference type="PROSITE-ProRule" id="PRU00335"/>
    </source>
</evidence>
<evidence type="ECO:0000256" key="2">
    <source>
        <dbReference type="ARBA" id="ARBA00023125"/>
    </source>
</evidence>
<evidence type="ECO:0000259" key="5">
    <source>
        <dbReference type="PROSITE" id="PS50977"/>
    </source>
</evidence>
<dbReference type="Pfam" id="PF16859">
    <property type="entry name" value="TetR_C_11"/>
    <property type="match status" value="1"/>
</dbReference>
<dbReference type="PROSITE" id="PS50977">
    <property type="entry name" value="HTH_TETR_2"/>
    <property type="match status" value="1"/>
</dbReference>
<dbReference type="OrthoDB" id="9796019at2"/>
<evidence type="ECO:0000313" key="7">
    <source>
        <dbReference type="Proteomes" id="UP000317982"/>
    </source>
</evidence>
<dbReference type="InterPro" id="IPR050109">
    <property type="entry name" value="HTH-type_TetR-like_transc_reg"/>
</dbReference>
<dbReference type="InterPro" id="IPR001647">
    <property type="entry name" value="HTH_TetR"/>
</dbReference>
<keyword evidence="1" id="KW-0805">Transcription regulation</keyword>
<dbReference type="PANTHER" id="PTHR30055">
    <property type="entry name" value="HTH-TYPE TRANSCRIPTIONAL REGULATOR RUTR"/>
    <property type="match status" value="1"/>
</dbReference>
<dbReference type="InParanoid" id="A0A545AUV6"/>
<gene>
    <name evidence="6" type="ORF">FL583_11510</name>
</gene>
<name>A0A545AUV6_9ACTN</name>
<keyword evidence="7" id="KW-1185">Reference proteome</keyword>
<feature type="DNA-binding region" description="H-T-H motif" evidence="4">
    <location>
        <begin position="34"/>
        <end position="53"/>
    </location>
</feature>
<dbReference type="Gene3D" id="1.10.10.60">
    <property type="entry name" value="Homeodomain-like"/>
    <property type="match status" value="1"/>
</dbReference>
<dbReference type="Pfam" id="PF00440">
    <property type="entry name" value="TetR_N"/>
    <property type="match status" value="1"/>
</dbReference>
<dbReference type="SUPFAM" id="SSF46689">
    <property type="entry name" value="Homeodomain-like"/>
    <property type="match status" value="1"/>
</dbReference>
<dbReference type="AlphaFoldDB" id="A0A545AUV6"/>
<keyword evidence="3" id="KW-0804">Transcription</keyword>
<dbReference type="InterPro" id="IPR009057">
    <property type="entry name" value="Homeodomain-like_sf"/>
</dbReference>
<sequence length="214" mass="23763">MAVRSESSRRAILDATLSLLGDQPPGPVTLQKLSIERIAREAGVSKMTIYRWWPNKAALVIETFLDNHIAQTAVPDEGRALDALRVHLASLAKVYDGPEGRLMTQLIAECQYDPATLHEFKTRFREGRAAAVAQLIQRAIDEGDLRSDVTPDEVAEILYAPIYFRLLFRNAPLNADATDRLFEVALAGLAATRTHRVADARSADRRVRSTRESA</sequence>
<organism evidence="6 7">
    <name type="scientific">Cryptosporangium phraense</name>
    <dbReference type="NCBI Taxonomy" id="2593070"/>
    <lineage>
        <taxon>Bacteria</taxon>
        <taxon>Bacillati</taxon>
        <taxon>Actinomycetota</taxon>
        <taxon>Actinomycetes</taxon>
        <taxon>Cryptosporangiales</taxon>
        <taxon>Cryptosporangiaceae</taxon>
        <taxon>Cryptosporangium</taxon>
    </lineage>
</organism>
<evidence type="ECO:0000256" key="3">
    <source>
        <dbReference type="ARBA" id="ARBA00023163"/>
    </source>
</evidence>
<reference evidence="6 7" key="1">
    <citation type="submission" date="2019-07" db="EMBL/GenBank/DDBJ databases">
        <title>Cryptosporangium phraense sp. nov., isolated from plant litter.</title>
        <authorList>
            <person name="Suriyachadkun C."/>
        </authorList>
    </citation>
    <scope>NUCLEOTIDE SEQUENCE [LARGE SCALE GENOMIC DNA]</scope>
    <source>
        <strain evidence="6 7">A-T 5661</strain>
    </source>
</reference>
<evidence type="ECO:0000256" key="1">
    <source>
        <dbReference type="ARBA" id="ARBA00023015"/>
    </source>
</evidence>
<dbReference type="GO" id="GO:0000976">
    <property type="term" value="F:transcription cis-regulatory region binding"/>
    <property type="evidence" value="ECO:0007669"/>
    <property type="project" value="TreeGrafter"/>
</dbReference>